<keyword evidence="1" id="KW-0472">Membrane</keyword>
<dbReference type="EMBL" id="VJMH01001054">
    <property type="protein sequence ID" value="KAF0713421.1"/>
    <property type="molecule type" value="Genomic_DNA"/>
</dbReference>
<feature type="transmembrane region" description="Helical" evidence="1">
    <location>
        <begin position="12"/>
        <end position="34"/>
    </location>
</feature>
<reference evidence="3 4" key="1">
    <citation type="submission" date="2019-03" db="EMBL/GenBank/DDBJ databases">
        <authorList>
            <person name="Gaulin E."/>
            <person name="Dumas B."/>
        </authorList>
    </citation>
    <scope>NUCLEOTIDE SEQUENCE [LARGE SCALE GENOMIC DNA]</scope>
    <source>
        <strain evidence="3">CBS 568.67</strain>
    </source>
</reference>
<keyword evidence="1" id="KW-1133">Transmembrane helix</keyword>
<reference evidence="2" key="2">
    <citation type="submission" date="2019-06" db="EMBL/GenBank/DDBJ databases">
        <title>Genomics analysis of Aphanomyces spp. identifies a new class of oomycete effector associated with host adaptation.</title>
        <authorList>
            <person name="Gaulin E."/>
        </authorList>
    </citation>
    <scope>NUCLEOTIDE SEQUENCE</scope>
    <source>
        <strain evidence="2">CBS 578.67</strain>
    </source>
</reference>
<name>A0A485KGI9_9STRA</name>
<evidence type="ECO:0000313" key="2">
    <source>
        <dbReference type="EMBL" id="KAF0713421.1"/>
    </source>
</evidence>
<keyword evidence="4" id="KW-1185">Reference proteome</keyword>
<feature type="transmembrane region" description="Helical" evidence="1">
    <location>
        <begin position="482"/>
        <end position="503"/>
    </location>
</feature>
<dbReference type="Proteomes" id="UP000332933">
    <property type="component" value="Unassembled WGS sequence"/>
</dbReference>
<protein>
    <submittedName>
        <fullName evidence="3">Aste57867_4358 protein</fullName>
    </submittedName>
</protein>
<keyword evidence="1" id="KW-0812">Transmembrane</keyword>
<dbReference type="AlphaFoldDB" id="A0A485KGI9"/>
<evidence type="ECO:0000313" key="4">
    <source>
        <dbReference type="Proteomes" id="UP000332933"/>
    </source>
</evidence>
<proteinExistence type="predicted"/>
<feature type="transmembrane region" description="Helical" evidence="1">
    <location>
        <begin position="332"/>
        <end position="358"/>
    </location>
</feature>
<feature type="transmembrane region" description="Helical" evidence="1">
    <location>
        <begin position="523"/>
        <end position="543"/>
    </location>
</feature>
<evidence type="ECO:0000256" key="1">
    <source>
        <dbReference type="SAM" id="Phobius"/>
    </source>
</evidence>
<feature type="transmembrane region" description="Helical" evidence="1">
    <location>
        <begin position="442"/>
        <end position="461"/>
    </location>
</feature>
<sequence>MLGPIKTSCSRLRAAFYSLLVLSSFASVLVVVVYDITGVISVNEALFGFENDQTGTYEYDAYTIPRYITQYIGNPTRTLIEVQAAVATTQRILYIEPNATDETDYFIIAGNCSSLGGYQDTDLLYTDWYMLPMLQRILVGMNSTIDLFARPMTHAVLIDCDYSGRRFQDSSMFKAFIIDVHVTMMWSVALQTMNGIRSSTKSEAQVGPAIVSQAVLANFGLGPPDPPGAPWLFGLTYAGTTNYRTLVSFNFPYEKDTPFFDAYNDGILPTNQWNWRVKATNESVVINGYSGYYRGSDNQQANFIRYVIAMSGNPIRDFTVDLYSSLGHTKDAFAWIQGLVIMTLGIRIGFTIVVALLISLNSFTERSGHWLPDIFPTIKRHIQVRSVLLMLAFCGDQFWAVQEWVLTKTLVRYNLLPMFVLGNGIRSDFLVLFLIWTDAIASLLHIGITPVIPVLTYVLCFTHSDKIVLGLTSADMEARVQVYLNAFYIRNLISFSPTSMNLWTRFPLLADDPPTWLVARELSWFFAPCIGITIVLVLYKLVFLAHDFIQPPKATKVAINELEFDAPATAMASLPCVPMNFLDHFLPNGDGLPTRGLLTHAPPLFHFTHEAFEVHKSILWNAGWVLIDGKYLVWADDLPNVILNVLSGVSVAKVYCCMVACDASDRLVLTPELENLPSWNLTWKSLFNLHLPTVWVLRSTGDQHNTGTRLRQGSNHTNLDSMMKIRVSNSTRAKIYVT</sequence>
<gene>
    <name evidence="3" type="primary">Aste57867_4358</name>
    <name evidence="2" type="ORF">As57867_004346</name>
    <name evidence="3" type="ORF">ASTE57867_4358</name>
</gene>
<evidence type="ECO:0000313" key="3">
    <source>
        <dbReference type="EMBL" id="VFT81472.1"/>
    </source>
</evidence>
<organism evidence="3 4">
    <name type="scientific">Aphanomyces stellatus</name>
    <dbReference type="NCBI Taxonomy" id="120398"/>
    <lineage>
        <taxon>Eukaryota</taxon>
        <taxon>Sar</taxon>
        <taxon>Stramenopiles</taxon>
        <taxon>Oomycota</taxon>
        <taxon>Saprolegniomycetes</taxon>
        <taxon>Saprolegniales</taxon>
        <taxon>Verrucalvaceae</taxon>
        <taxon>Aphanomyces</taxon>
    </lineage>
</organism>
<dbReference type="EMBL" id="CAADRA010001054">
    <property type="protein sequence ID" value="VFT81472.1"/>
    <property type="molecule type" value="Genomic_DNA"/>
</dbReference>
<accession>A0A485KGI9</accession>
<dbReference type="OrthoDB" id="67089at2759"/>
<feature type="transmembrane region" description="Helical" evidence="1">
    <location>
        <begin position="415"/>
        <end position="436"/>
    </location>
</feature>